<dbReference type="InterPro" id="IPR003615">
    <property type="entry name" value="HNH_nuc"/>
</dbReference>
<keyword evidence="2" id="KW-0255">Endonuclease</keyword>
<keyword evidence="3" id="KW-1185">Reference proteome</keyword>
<protein>
    <submittedName>
        <fullName evidence="2">HNH endonuclease</fullName>
    </submittedName>
</protein>
<sequence length="260" mass="29438">MIEAPQSFVIRQECDKIAYQNGFRRTQSETDGWRHYTSTTSQGAIWLASEQTGTWLLSIDHAGVLAEIGLEVSDADGPGLARFRFTSLTSLYAVMPRLYELAVGLPDAPLQEFLHRTNGMPKTTEAERLVVQRVGQGIFRDRLITYWQGSCPLTGITDHALLRASHIKPWKDCESDEDRLDVHNGLLLSALWGAAFDRGLVTFDNDGHPQFSMQLSEAAAVELRWQTPIRLTDKHRVRLEWHRNKVFEKGVAFVESVMIE</sequence>
<name>A0A4P8EGC9_9RHOB</name>
<reference evidence="2 3" key="1">
    <citation type="submission" date="2019-05" db="EMBL/GenBank/DDBJ databases">
        <title>Pseudorhodobacter turbinis sp. nov., isolated from the gut of the Korean turban shell.</title>
        <authorList>
            <person name="Jeong Y.-S."/>
            <person name="Kang W.-R."/>
            <person name="Bae J.-W."/>
        </authorList>
    </citation>
    <scope>NUCLEOTIDE SEQUENCE [LARGE SCALE GENOMIC DNA]</scope>
    <source>
        <strain evidence="2 3">S12M18</strain>
    </source>
</reference>
<accession>A0A4P8EGC9</accession>
<organism evidence="2 3">
    <name type="scientific">Pseudorhodobacter turbinis</name>
    <dbReference type="NCBI Taxonomy" id="2500533"/>
    <lineage>
        <taxon>Bacteria</taxon>
        <taxon>Pseudomonadati</taxon>
        <taxon>Pseudomonadota</taxon>
        <taxon>Alphaproteobacteria</taxon>
        <taxon>Rhodobacterales</taxon>
        <taxon>Paracoccaceae</taxon>
        <taxon>Pseudorhodobacter</taxon>
    </lineage>
</organism>
<keyword evidence="2" id="KW-0540">Nuclease</keyword>
<dbReference type="EMBL" id="CP039964">
    <property type="protein sequence ID" value="QCO55887.1"/>
    <property type="molecule type" value="Genomic_DNA"/>
</dbReference>
<dbReference type="GO" id="GO:0004519">
    <property type="term" value="F:endonuclease activity"/>
    <property type="evidence" value="ECO:0007669"/>
    <property type="project" value="UniProtKB-KW"/>
</dbReference>
<dbReference type="KEGG" id="pseb:EOK75_09115"/>
<proteinExistence type="predicted"/>
<dbReference type="OrthoDB" id="9811869at2"/>
<evidence type="ECO:0000313" key="3">
    <source>
        <dbReference type="Proteomes" id="UP000298631"/>
    </source>
</evidence>
<dbReference type="AlphaFoldDB" id="A0A4P8EGC9"/>
<gene>
    <name evidence="2" type="ORF">EOK75_09115</name>
</gene>
<feature type="domain" description="HNH nuclease" evidence="1">
    <location>
        <begin position="151"/>
        <end position="204"/>
    </location>
</feature>
<dbReference type="RefSeq" id="WP_137193661.1">
    <property type="nucleotide sequence ID" value="NZ_CP039964.1"/>
</dbReference>
<keyword evidence="2" id="KW-0378">Hydrolase</keyword>
<dbReference type="Proteomes" id="UP000298631">
    <property type="component" value="Chromosome"/>
</dbReference>
<evidence type="ECO:0000259" key="1">
    <source>
        <dbReference type="Pfam" id="PF13391"/>
    </source>
</evidence>
<evidence type="ECO:0000313" key="2">
    <source>
        <dbReference type="EMBL" id="QCO55887.1"/>
    </source>
</evidence>
<dbReference type="Pfam" id="PF13391">
    <property type="entry name" value="HNH_2"/>
    <property type="match status" value="1"/>
</dbReference>